<proteinExistence type="inferred from homology"/>
<dbReference type="GO" id="GO:0035529">
    <property type="term" value="F:NADH pyrophosphatase activity"/>
    <property type="evidence" value="ECO:0007669"/>
    <property type="project" value="TreeGrafter"/>
</dbReference>
<evidence type="ECO:0000313" key="11">
    <source>
        <dbReference type="EMBL" id="PST39918.1"/>
    </source>
</evidence>
<dbReference type="EMBL" id="PYLP01000010">
    <property type="protein sequence ID" value="PST39918.1"/>
    <property type="molecule type" value="Genomic_DNA"/>
</dbReference>
<dbReference type="InterPro" id="IPR015797">
    <property type="entry name" value="NUDIX_hydrolase-like_dom_sf"/>
</dbReference>
<dbReference type="EC" id="3.6.1.22" evidence="4"/>
<keyword evidence="6 11" id="KW-0378">Hydrolase</keyword>
<protein>
    <recommendedName>
        <fullName evidence="4">NAD(+) diphosphatase</fullName>
        <ecNumber evidence="4">3.6.1.22</ecNumber>
    </recommendedName>
</protein>
<comment type="catalytic activity">
    <reaction evidence="9">
        <text>a 5'-end NAD(+)-phospho-ribonucleoside in mRNA + H2O = a 5'-end phospho-adenosine-phospho-ribonucleoside in mRNA + beta-nicotinamide D-ribonucleotide + 2 H(+)</text>
        <dbReference type="Rhea" id="RHEA:60876"/>
        <dbReference type="Rhea" id="RHEA-COMP:15698"/>
        <dbReference type="Rhea" id="RHEA-COMP:15719"/>
        <dbReference type="ChEBI" id="CHEBI:14649"/>
        <dbReference type="ChEBI" id="CHEBI:15377"/>
        <dbReference type="ChEBI" id="CHEBI:15378"/>
        <dbReference type="ChEBI" id="CHEBI:144029"/>
        <dbReference type="ChEBI" id="CHEBI:144051"/>
    </reaction>
    <physiologicalReaction direction="left-to-right" evidence="9">
        <dbReference type="Rhea" id="RHEA:60877"/>
    </physiologicalReaction>
</comment>
<evidence type="ECO:0000256" key="1">
    <source>
        <dbReference type="ARBA" id="ARBA00001946"/>
    </source>
</evidence>
<dbReference type="GO" id="GO:0046872">
    <property type="term" value="F:metal ion binding"/>
    <property type="evidence" value="ECO:0007669"/>
    <property type="project" value="UniProtKB-KW"/>
</dbReference>
<evidence type="ECO:0000256" key="8">
    <source>
        <dbReference type="ARBA" id="ARBA00023027"/>
    </source>
</evidence>
<evidence type="ECO:0000256" key="5">
    <source>
        <dbReference type="ARBA" id="ARBA00022723"/>
    </source>
</evidence>
<comment type="caution">
    <text evidence="11">The sequence shown here is derived from an EMBL/GenBank/DDBJ whole genome shotgun (WGS) entry which is preliminary data.</text>
</comment>
<gene>
    <name evidence="11" type="ORF">C7U55_08675</name>
</gene>
<evidence type="ECO:0000259" key="10">
    <source>
        <dbReference type="PROSITE" id="PS51462"/>
    </source>
</evidence>
<keyword evidence="7" id="KW-0460">Magnesium</keyword>
<name>A0A2T3FXA5_9FIRM</name>
<reference evidence="12" key="1">
    <citation type="submission" date="2018-03" db="EMBL/GenBank/DDBJ databases">
        <title>Lachnoclostridium SNUG30370 gen.nov., sp.nov., isolated from human faeces.</title>
        <authorList>
            <person name="Seo B."/>
            <person name="Jeon K."/>
            <person name="Ko G."/>
        </authorList>
    </citation>
    <scope>NUCLEOTIDE SEQUENCE [LARGE SCALE GENOMIC DNA]</scope>
    <source>
        <strain evidence="12">SNUG30370</strain>
    </source>
</reference>
<dbReference type="InterPro" id="IPR000086">
    <property type="entry name" value="NUDIX_hydrolase_dom"/>
</dbReference>
<comment type="cofactor">
    <cofactor evidence="2">
        <name>Zn(2+)</name>
        <dbReference type="ChEBI" id="CHEBI:29105"/>
    </cofactor>
</comment>
<organism evidence="11 12">
    <name type="scientific">Faecalibacillus faecis</name>
    <dbReference type="NCBI Taxonomy" id="1982628"/>
    <lineage>
        <taxon>Bacteria</taxon>
        <taxon>Bacillati</taxon>
        <taxon>Bacillota</taxon>
        <taxon>Erysipelotrichia</taxon>
        <taxon>Erysipelotrichales</taxon>
        <taxon>Coprobacillaceae</taxon>
        <taxon>Faecalibacillus</taxon>
    </lineage>
</organism>
<comment type="similarity">
    <text evidence="3">Belongs to the Nudix hydrolase family. NudC subfamily.</text>
</comment>
<dbReference type="PANTHER" id="PTHR42904:SF6">
    <property type="entry name" value="NAD-CAPPED RNA HYDROLASE NUDT12"/>
    <property type="match status" value="1"/>
</dbReference>
<dbReference type="GO" id="GO:0019677">
    <property type="term" value="P:NAD+ catabolic process"/>
    <property type="evidence" value="ECO:0007669"/>
    <property type="project" value="TreeGrafter"/>
</dbReference>
<dbReference type="GO" id="GO:0005829">
    <property type="term" value="C:cytosol"/>
    <property type="evidence" value="ECO:0007669"/>
    <property type="project" value="TreeGrafter"/>
</dbReference>
<comment type="cofactor">
    <cofactor evidence="1">
        <name>Mg(2+)</name>
        <dbReference type="ChEBI" id="CHEBI:18420"/>
    </cofactor>
</comment>
<dbReference type="PANTHER" id="PTHR42904">
    <property type="entry name" value="NUDIX HYDROLASE, NUDC SUBFAMILY"/>
    <property type="match status" value="1"/>
</dbReference>
<keyword evidence="8" id="KW-0520">NAD</keyword>
<sequence>MKYCSECGTKLILKECGIDGEVPYCPTCKQFRFPVFNSAISTIIFNPTKDKILLIKQYGKDFNVLVAGYITKGENAKETLIREIKEEVSLNVVEYTYNDNEYYQPSNTLMHNYAVVVDSEDFKLTNEVDEAHWYSIEESRKEIKQGSLAHSFLERYLKKQQ</sequence>
<evidence type="ECO:0000256" key="9">
    <source>
        <dbReference type="ARBA" id="ARBA00023679"/>
    </source>
</evidence>
<evidence type="ECO:0000256" key="6">
    <source>
        <dbReference type="ARBA" id="ARBA00022801"/>
    </source>
</evidence>
<evidence type="ECO:0000313" key="12">
    <source>
        <dbReference type="Proteomes" id="UP000241201"/>
    </source>
</evidence>
<dbReference type="Proteomes" id="UP000241201">
    <property type="component" value="Unassembled WGS sequence"/>
</dbReference>
<accession>A0A2T3FXA5</accession>
<dbReference type="GeneID" id="77471161"/>
<dbReference type="CDD" id="cd03429">
    <property type="entry name" value="NUDIX_NADH_pyrophosphatase_Nudt13"/>
    <property type="match status" value="1"/>
</dbReference>
<dbReference type="Pfam" id="PF00293">
    <property type="entry name" value="NUDIX"/>
    <property type="match status" value="1"/>
</dbReference>
<dbReference type="Gene3D" id="3.90.79.10">
    <property type="entry name" value="Nucleoside Triphosphate Pyrophosphohydrolase"/>
    <property type="match status" value="1"/>
</dbReference>
<dbReference type="SUPFAM" id="SSF55811">
    <property type="entry name" value="Nudix"/>
    <property type="match status" value="1"/>
</dbReference>
<feature type="domain" description="Nudix hydrolase" evidence="10">
    <location>
        <begin position="35"/>
        <end position="161"/>
    </location>
</feature>
<dbReference type="InterPro" id="IPR050241">
    <property type="entry name" value="NAD-cap_RNA_hydrolase_NudC"/>
</dbReference>
<dbReference type="GO" id="GO:0006742">
    <property type="term" value="P:NADP+ catabolic process"/>
    <property type="evidence" value="ECO:0007669"/>
    <property type="project" value="TreeGrafter"/>
</dbReference>
<keyword evidence="5" id="KW-0479">Metal-binding</keyword>
<dbReference type="InterPro" id="IPR049734">
    <property type="entry name" value="NudC-like_C"/>
</dbReference>
<evidence type="ECO:0000256" key="2">
    <source>
        <dbReference type="ARBA" id="ARBA00001947"/>
    </source>
</evidence>
<evidence type="ECO:0000256" key="7">
    <source>
        <dbReference type="ARBA" id="ARBA00022842"/>
    </source>
</evidence>
<dbReference type="AlphaFoldDB" id="A0A2T3FXA5"/>
<evidence type="ECO:0000256" key="4">
    <source>
        <dbReference type="ARBA" id="ARBA00012381"/>
    </source>
</evidence>
<keyword evidence="12" id="KW-1185">Reference proteome</keyword>
<dbReference type="RefSeq" id="WP_106988229.1">
    <property type="nucleotide sequence ID" value="NZ_DBGDQT010000097.1"/>
</dbReference>
<evidence type="ECO:0000256" key="3">
    <source>
        <dbReference type="ARBA" id="ARBA00009595"/>
    </source>
</evidence>
<dbReference type="PROSITE" id="PS51462">
    <property type="entry name" value="NUDIX"/>
    <property type="match status" value="1"/>
</dbReference>